<sequence length="229" mass="26483">MSLQIPIQYNKNKPLQVDNKNLESTTSTSIIKPQDLKFNLSIIDSSIRNFTKSYFPRRLFYIISAVLFFTMFAALSAKSYVNYLDLLAAYETLPPSQQLPDSLDYVERPTFNYVKLLIYIFLGLVVNPLLNISFYNEKLVKFQSTFEIELKKVLYNISMQSYISGCYYVLVAENPIVNTVKKNVFSKFKLIKFHILVTPAEEIDISIPPPAFSQHDTENYNYPPTYSLT</sequence>
<comment type="caution">
    <text evidence="2">The sequence shown here is derived from an EMBL/GenBank/DDBJ whole genome shotgun (WGS) entry which is preliminary data.</text>
</comment>
<keyword evidence="1" id="KW-0472">Membrane</keyword>
<accession>A0AAD5TZZ2</accession>
<keyword evidence="1" id="KW-0812">Transmembrane</keyword>
<gene>
    <name evidence="2" type="ORF">HK099_006671</name>
</gene>
<dbReference type="EMBL" id="JADGJW010000592">
    <property type="protein sequence ID" value="KAJ3214785.1"/>
    <property type="molecule type" value="Genomic_DNA"/>
</dbReference>
<protein>
    <submittedName>
        <fullName evidence="2">Uncharacterized protein</fullName>
    </submittedName>
</protein>
<name>A0AAD5TZZ2_9FUNG</name>
<keyword evidence="3" id="KW-1185">Reference proteome</keyword>
<feature type="transmembrane region" description="Helical" evidence="1">
    <location>
        <begin position="59"/>
        <end position="77"/>
    </location>
</feature>
<reference evidence="2" key="1">
    <citation type="submission" date="2020-05" db="EMBL/GenBank/DDBJ databases">
        <title>Phylogenomic resolution of chytrid fungi.</title>
        <authorList>
            <person name="Stajich J.E."/>
            <person name="Amses K."/>
            <person name="Simmons R."/>
            <person name="Seto K."/>
            <person name="Myers J."/>
            <person name="Bonds A."/>
            <person name="Quandt C.A."/>
            <person name="Barry K."/>
            <person name="Liu P."/>
            <person name="Grigoriev I."/>
            <person name="Longcore J.E."/>
            <person name="James T.Y."/>
        </authorList>
    </citation>
    <scope>NUCLEOTIDE SEQUENCE</scope>
    <source>
        <strain evidence="2">JEL0476</strain>
    </source>
</reference>
<dbReference type="AlphaFoldDB" id="A0AAD5TZZ2"/>
<keyword evidence="1" id="KW-1133">Transmembrane helix</keyword>
<dbReference type="Proteomes" id="UP001211065">
    <property type="component" value="Unassembled WGS sequence"/>
</dbReference>
<evidence type="ECO:0000313" key="3">
    <source>
        <dbReference type="Proteomes" id="UP001211065"/>
    </source>
</evidence>
<feature type="transmembrane region" description="Helical" evidence="1">
    <location>
        <begin position="116"/>
        <end position="135"/>
    </location>
</feature>
<proteinExistence type="predicted"/>
<organism evidence="2 3">
    <name type="scientific">Clydaea vesicula</name>
    <dbReference type="NCBI Taxonomy" id="447962"/>
    <lineage>
        <taxon>Eukaryota</taxon>
        <taxon>Fungi</taxon>
        <taxon>Fungi incertae sedis</taxon>
        <taxon>Chytridiomycota</taxon>
        <taxon>Chytridiomycota incertae sedis</taxon>
        <taxon>Chytridiomycetes</taxon>
        <taxon>Lobulomycetales</taxon>
        <taxon>Lobulomycetaceae</taxon>
        <taxon>Clydaea</taxon>
    </lineage>
</organism>
<evidence type="ECO:0000313" key="2">
    <source>
        <dbReference type="EMBL" id="KAJ3214785.1"/>
    </source>
</evidence>
<evidence type="ECO:0000256" key="1">
    <source>
        <dbReference type="SAM" id="Phobius"/>
    </source>
</evidence>